<name>A0A382V0G4_9ZZZZ</name>
<protein>
    <submittedName>
        <fullName evidence="1">Uncharacterized protein</fullName>
    </submittedName>
</protein>
<evidence type="ECO:0000313" key="1">
    <source>
        <dbReference type="EMBL" id="SVD39984.1"/>
    </source>
</evidence>
<accession>A0A382V0G4</accession>
<organism evidence="1">
    <name type="scientific">marine metagenome</name>
    <dbReference type="NCBI Taxonomy" id="408172"/>
    <lineage>
        <taxon>unclassified sequences</taxon>
        <taxon>metagenomes</taxon>
        <taxon>ecological metagenomes</taxon>
    </lineage>
</organism>
<sequence>MFIKGLSLNSFTYIISKTDKDVKLFSNIYPLGGENPPPSRKKSVTAQTIPSTIASHKTLPPIIAM</sequence>
<proteinExistence type="predicted"/>
<reference evidence="1" key="1">
    <citation type="submission" date="2018-05" db="EMBL/GenBank/DDBJ databases">
        <authorList>
            <person name="Lanie J.A."/>
            <person name="Ng W.-L."/>
            <person name="Kazmierczak K.M."/>
            <person name="Andrzejewski T.M."/>
            <person name="Davidsen T.M."/>
            <person name="Wayne K.J."/>
            <person name="Tettelin H."/>
            <person name="Glass J.I."/>
            <person name="Rusch D."/>
            <person name="Podicherti R."/>
            <person name="Tsui H.-C.T."/>
            <person name="Winkler M.E."/>
        </authorList>
    </citation>
    <scope>NUCLEOTIDE SEQUENCE</scope>
</reference>
<dbReference type="AlphaFoldDB" id="A0A382V0G4"/>
<gene>
    <name evidence="1" type="ORF">METZ01_LOCUS392838</name>
</gene>
<dbReference type="EMBL" id="UINC01148221">
    <property type="protein sequence ID" value="SVD39984.1"/>
    <property type="molecule type" value="Genomic_DNA"/>
</dbReference>